<dbReference type="FunFam" id="3.20.20.80:FF:000002">
    <property type="entry name" value="Glucan endo-1,3-beta-glucosidase 3"/>
    <property type="match status" value="1"/>
</dbReference>
<evidence type="ECO:0000256" key="11">
    <source>
        <dbReference type="ARBA" id="ARBA00023157"/>
    </source>
</evidence>
<name>A0A2K1ISE8_PHYPA</name>
<feature type="domain" description="X8" evidence="18">
    <location>
        <begin position="411"/>
        <end position="496"/>
    </location>
</feature>
<dbReference type="PROSITE" id="PS00587">
    <property type="entry name" value="GLYCOSYL_HYDROL_F17"/>
    <property type="match status" value="1"/>
</dbReference>
<evidence type="ECO:0000256" key="13">
    <source>
        <dbReference type="ARBA" id="ARBA00023295"/>
    </source>
</evidence>
<dbReference type="Gene3D" id="3.20.20.80">
    <property type="entry name" value="Glycosidases"/>
    <property type="match status" value="1"/>
</dbReference>
<evidence type="ECO:0000256" key="17">
    <source>
        <dbReference type="SAM" id="SignalP"/>
    </source>
</evidence>
<evidence type="ECO:0000256" key="2">
    <source>
        <dbReference type="ARBA" id="ARBA00004609"/>
    </source>
</evidence>
<dbReference type="Pfam" id="PF00332">
    <property type="entry name" value="Glyco_hydro_17"/>
    <property type="match status" value="1"/>
</dbReference>
<dbReference type="EnsemblPlants" id="Pp3c21_17800V3.2">
    <property type="protein sequence ID" value="Pp3c21_17800V3.2"/>
    <property type="gene ID" value="Pp3c21_17800"/>
</dbReference>
<dbReference type="Pfam" id="PF07983">
    <property type="entry name" value="X8"/>
    <property type="match status" value="1"/>
</dbReference>
<dbReference type="PaxDb" id="3218-PP1S85_128V6.1"/>
<keyword evidence="10" id="KW-0472">Membrane</keyword>
<comment type="similarity">
    <text evidence="3 14">Belongs to the glycosyl hydrolase 17 family.</text>
</comment>
<keyword evidence="9" id="KW-0611">Plant defense</keyword>
<keyword evidence="7 17" id="KW-0732">Signal</keyword>
<dbReference type="GO" id="GO:0005886">
    <property type="term" value="C:plasma membrane"/>
    <property type="evidence" value="ECO:0000318"/>
    <property type="project" value="GO_Central"/>
</dbReference>
<evidence type="ECO:0000256" key="3">
    <source>
        <dbReference type="ARBA" id="ARBA00008773"/>
    </source>
</evidence>
<evidence type="ECO:0000256" key="12">
    <source>
        <dbReference type="ARBA" id="ARBA00023180"/>
    </source>
</evidence>
<dbReference type="PANTHER" id="PTHR32227">
    <property type="entry name" value="GLUCAN ENDO-1,3-BETA-GLUCOSIDASE BG1-RELATED-RELATED"/>
    <property type="match status" value="1"/>
</dbReference>
<comment type="catalytic activity">
    <reaction evidence="1">
        <text>Hydrolysis of (1-&gt;3)-beta-D-glucosidic linkages in (1-&gt;3)-beta-D-glucans.</text>
        <dbReference type="EC" id="3.2.1.39"/>
    </reaction>
</comment>
<protein>
    <recommendedName>
        <fullName evidence="4">glucan endo-1,3-beta-D-glucosidase</fullName>
        <ecNumber evidence="4">3.2.1.39</ecNumber>
    </recommendedName>
</protein>
<dbReference type="GO" id="GO:0006952">
    <property type="term" value="P:defense response"/>
    <property type="evidence" value="ECO:0007669"/>
    <property type="project" value="UniProtKB-KW"/>
</dbReference>
<dbReference type="InterPro" id="IPR017853">
    <property type="entry name" value="GH"/>
</dbReference>
<dbReference type="Proteomes" id="UP000006727">
    <property type="component" value="Chromosome 21"/>
</dbReference>
<keyword evidence="11" id="KW-1015">Disulfide bond</keyword>
<accession>A0A2K1ISE8</accession>
<keyword evidence="5" id="KW-1003">Cell membrane</keyword>
<evidence type="ECO:0000256" key="8">
    <source>
        <dbReference type="ARBA" id="ARBA00022801"/>
    </source>
</evidence>
<dbReference type="SUPFAM" id="SSF51445">
    <property type="entry name" value="(Trans)glycosidases"/>
    <property type="match status" value="1"/>
</dbReference>
<dbReference type="FunCoup" id="A0A2K1ISE8">
    <property type="interactions" value="171"/>
</dbReference>
<dbReference type="SMART" id="SM00768">
    <property type="entry name" value="X8"/>
    <property type="match status" value="1"/>
</dbReference>
<gene>
    <name evidence="20" type="primary">LOC112273955</name>
    <name evidence="19" type="ORF">PHYPA_026333</name>
</gene>
<dbReference type="OrthoDB" id="941679at2759"/>
<dbReference type="KEGG" id="ppp:112273955"/>
<organism evidence="19">
    <name type="scientific">Physcomitrium patens</name>
    <name type="common">Spreading-leaved earth moss</name>
    <name type="synonym">Physcomitrella patens</name>
    <dbReference type="NCBI Taxonomy" id="3218"/>
    <lineage>
        <taxon>Eukaryota</taxon>
        <taxon>Viridiplantae</taxon>
        <taxon>Streptophyta</taxon>
        <taxon>Embryophyta</taxon>
        <taxon>Bryophyta</taxon>
        <taxon>Bryophytina</taxon>
        <taxon>Bryopsida</taxon>
        <taxon>Funariidae</taxon>
        <taxon>Funariales</taxon>
        <taxon>Funariaceae</taxon>
        <taxon>Physcomitrium</taxon>
    </lineage>
</organism>
<dbReference type="GO" id="GO:0009506">
    <property type="term" value="C:plasmodesma"/>
    <property type="evidence" value="ECO:0007669"/>
    <property type="project" value="UniProtKB-ARBA"/>
</dbReference>
<evidence type="ECO:0000256" key="4">
    <source>
        <dbReference type="ARBA" id="ARBA00012780"/>
    </source>
</evidence>
<feature type="chain" id="PRO_5043157984" description="glucan endo-1,3-beta-D-glucosidase" evidence="17">
    <location>
        <begin position="30"/>
        <end position="528"/>
    </location>
</feature>
<dbReference type="Gramene" id="Pp3c21_17800V3.1">
    <property type="protein sequence ID" value="Pp3c21_17800V3.1"/>
    <property type="gene ID" value="Pp3c21_17800"/>
</dbReference>
<dbReference type="GO" id="GO:0042973">
    <property type="term" value="F:glucan endo-1,3-beta-D-glucosidase activity"/>
    <property type="evidence" value="ECO:0007669"/>
    <property type="project" value="UniProtKB-EC"/>
</dbReference>
<dbReference type="InterPro" id="IPR012946">
    <property type="entry name" value="X8"/>
</dbReference>
<evidence type="ECO:0000256" key="16">
    <source>
        <dbReference type="SAM" id="MobiDB-lite"/>
    </source>
</evidence>
<evidence type="ECO:0000256" key="14">
    <source>
        <dbReference type="RuleBase" id="RU004335"/>
    </source>
</evidence>
<dbReference type="GO" id="GO:0098552">
    <property type="term" value="C:side of membrane"/>
    <property type="evidence" value="ECO:0007669"/>
    <property type="project" value="UniProtKB-KW"/>
</dbReference>
<dbReference type="FunFam" id="1.20.58.1040:FF:000001">
    <property type="entry name" value="Glucan endo-1,3-beta-glucosidase 4"/>
    <property type="match status" value="1"/>
</dbReference>
<keyword evidence="21" id="KW-1185">Reference proteome</keyword>
<keyword evidence="13 15" id="KW-0326">Glycosidase</keyword>
<dbReference type="GO" id="GO:0005975">
    <property type="term" value="P:carbohydrate metabolic process"/>
    <property type="evidence" value="ECO:0007669"/>
    <property type="project" value="InterPro"/>
</dbReference>
<evidence type="ECO:0000256" key="15">
    <source>
        <dbReference type="RuleBase" id="RU004336"/>
    </source>
</evidence>
<evidence type="ECO:0000256" key="10">
    <source>
        <dbReference type="ARBA" id="ARBA00023136"/>
    </source>
</evidence>
<reference evidence="19 21" key="1">
    <citation type="journal article" date="2008" name="Science">
        <title>The Physcomitrella genome reveals evolutionary insights into the conquest of land by plants.</title>
        <authorList>
            <person name="Rensing S."/>
            <person name="Lang D."/>
            <person name="Zimmer A."/>
            <person name="Terry A."/>
            <person name="Salamov A."/>
            <person name="Shapiro H."/>
            <person name="Nishiyama T."/>
            <person name="Perroud P.-F."/>
            <person name="Lindquist E."/>
            <person name="Kamisugi Y."/>
            <person name="Tanahashi T."/>
            <person name="Sakakibara K."/>
            <person name="Fujita T."/>
            <person name="Oishi K."/>
            <person name="Shin-I T."/>
            <person name="Kuroki Y."/>
            <person name="Toyoda A."/>
            <person name="Suzuki Y."/>
            <person name="Hashimoto A."/>
            <person name="Yamaguchi K."/>
            <person name="Sugano A."/>
            <person name="Kohara Y."/>
            <person name="Fujiyama A."/>
            <person name="Anterola A."/>
            <person name="Aoki S."/>
            <person name="Ashton N."/>
            <person name="Barbazuk W.B."/>
            <person name="Barker E."/>
            <person name="Bennetzen J."/>
            <person name="Bezanilla M."/>
            <person name="Blankenship R."/>
            <person name="Cho S.H."/>
            <person name="Dutcher S."/>
            <person name="Estelle M."/>
            <person name="Fawcett J.A."/>
            <person name="Gundlach H."/>
            <person name="Hanada K."/>
            <person name="Heyl A."/>
            <person name="Hicks K.A."/>
            <person name="Hugh J."/>
            <person name="Lohr M."/>
            <person name="Mayer K."/>
            <person name="Melkozernov A."/>
            <person name="Murata T."/>
            <person name="Nelson D."/>
            <person name="Pils B."/>
            <person name="Prigge M."/>
            <person name="Reiss B."/>
            <person name="Renner T."/>
            <person name="Rombauts S."/>
            <person name="Rushton P."/>
            <person name="Sanderfoot A."/>
            <person name="Schween G."/>
            <person name="Shiu S.-H."/>
            <person name="Stueber K."/>
            <person name="Theodoulou F.L."/>
            <person name="Tu H."/>
            <person name="Van de Peer Y."/>
            <person name="Verrier P.J."/>
            <person name="Waters E."/>
            <person name="Wood A."/>
            <person name="Yang L."/>
            <person name="Cove D."/>
            <person name="Cuming A."/>
            <person name="Hasebe M."/>
            <person name="Lucas S."/>
            <person name="Mishler D.B."/>
            <person name="Reski R."/>
            <person name="Grigoriev I."/>
            <person name="Quatrano R.S."/>
            <person name="Boore J.L."/>
        </authorList>
    </citation>
    <scope>NUCLEOTIDE SEQUENCE [LARGE SCALE GENOMIC DNA]</scope>
    <source>
        <strain evidence="20 21">cv. Gransden 2004</strain>
    </source>
</reference>
<keyword evidence="6" id="KW-0336">GPI-anchor</keyword>
<comment type="subcellular location">
    <subcellularLocation>
        <location evidence="2">Cell membrane</location>
        <topology evidence="2">Lipid-anchor</topology>
        <topology evidence="2">GPI-anchor</topology>
    </subcellularLocation>
</comment>
<evidence type="ECO:0000256" key="1">
    <source>
        <dbReference type="ARBA" id="ARBA00000382"/>
    </source>
</evidence>
<evidence type="ECO:0000313" key="20">
    <source>
        <dbReference type="EnsemblPlants" id="Pp3c21_17800V3.1"/>
    </source>
</evidence>
<dbReference type="Gramene" id="Pp3c21_17800V3.2">
    <property type="protein sequence ID" value="Pp3c21_17800V3.2"/>
    <property type="gene ID" value="Pp3c21_17800"/>
</dbReference>
<feature type="compositionally biased region" description="Gly residues" evidence="16">
    <location>
        <begin position="361"/>
        <end position="398"/>
    </location>
</feature>
<dbReference type="RefSeq" id="XP_024358822.1">
    <property type="nucleotide sequence ID" value="XM_024503054.2"/>
</dbReference>
<proteinExistence type="inferred from homology"/>
<evidence type="ECO:0000313" key="19">
    <source>
        <dbReference type="EMBL" id="PNR32207.1"/>
    </source>
</evidence>
<dbReference type="InterPro" id="IPR000490">
    <property type="entry name" value="Glyco_hydro_17"/>
</dbReference>
<dbReference type="AlphaFoldDB" id="A0A2K1ISE8"/>
<feature type="signal peptide" evidence="17">
    <location>
        <begin position="1"/>
        <end position="29"/>
    </location>
</feature>
<reference evidence="20" key="3">
    <citation type="submission" date="2020-12" db="UniProtKB">
        <authorList>
            <consortium name="EnsemblPlants"/>
        </authorList>
    </citation>
    <scope>IDENTIFICATION</scope>
</reference>
<evidence type="ECO:0000256" key="6">
    <source>
        <dbReference type="ARBA" id="ARBA00022622"/>
    </source>
</evidence>
<evidence type="ECO:0000259" key="18">
    <source>
        <dbReference type="SMART" id="SM00768"/>
    </source>
</evidence>
<keyword evidence="6" id="KW-0449">Lipoprotein</keyword>
<dbReference type="GeneID" id="112273955"/>
<evidence type="ECO:0000256" key="9">
    <source>
        <dbReference type="ARBA" id="ARBA00022821"/>
    </source>
</evidence>
<evidence type="ECO:0000256" key="7">
    <source>
        <dbReference type="ARBA" id="ARBA00022729"/>
    </source>
</evidence>
<dbReference type="EMBL" id="ABEU02000021">
    <property type="protein sequence ID" value="PNR32207.1"/>
    <property type="molecule type" value="Genomic_DNA"/>
</dbReference>
<dbReference type="Gene3D" id="1.20.58.1040">
    <property type="match status" value="1"/>
</dbReference>
<evidence type="ECO:0000313" key="21">
    <source>
        <dbReference type="Proteomes" id="UP000006727"/>
    </source>
</evidence>
<reference evidence="19 21" key="2">
    <citation type="journal article" date="2018" name="Plant J.">
        <title>The Physcomitrella patens chromosome-scale assembly reveals moss genome structure and evolution.</title>
        <authorList>
            <person name="Lang D."/>
            <person name="Ullrich K.K."/>
            <person name="Murat F."/>
            <person name="Fuchs J."/>
            <person name="Jenkins J."/>
            <person name="Haas F.B."/>
            <person name="Piednoel M."/>
            <person name="Gundlach H."/>
            <person name="Van Bel M."/>
            <person name="Meyberg R."/>
            <person name="Vives C."/>
            <person name="Morata J."/>
            <person name="Symeonidi A."/>
            <person name="Hiss M."/>
            <person name="Muchero W."/>
            <person name="Kamisugi Y."/>
            <person name="Saleh O."/>
            <person name="Blanc G."/>
            <person name="Decker E.L."/>
            <person name="van Gessel N."/>
            <person name="Grimwood J."/>
            <person name="Hayes R.D."/>
            <person name="Graham S.W."/>
            <person name="Gunter L.E."/>
            <person name="McDaniel S.F."/>
            <person name="Hoernstein S.N.W."/>
            <person name="Larsson A."/>
            <person name="Li F.W."/>
            <person name="Perroud P.F."/>
            <person name="Phillips J."/>
            <person name="Ranjan P."/>
            <person name="Rokshar D.S."/>
            <person name="Rothfels C.J."/>
            <person name="Schneider L."/>
            <person name="Shu S."/>
            <person name="Stevenson D.W."/>
            <person name="Thummler F."/>
            <person name="Tillich M."/>
            <person name="Villarreal Aguilar J.C."/>
            <person name="Widiez T."/>
            <person name="Wong G.K."/>
            <person name="Wymore A."/>
            <person name="Zhang Y."/>
            <person name="Zimmer A.D."/>
            <person name="Quatrano R.S."/>
            <person name="Mayer K.F.X."/>
            <person name="Goodstein D."/>
            <person name="Casacuberta J.M."/>
            <person name="Vandepoele K."/>
            <person name="Reski R."/>
            <person name="Cuming A.C."/>
            <person name="Tuskan G.A."/>
            <person name="Maumus F."/>
            <person name="Salse J."/>
            <person name="Schmutz J."/>
            <person name="Rensing S.A."/>
        </authorList>
    </citation>
    <scope>NUCLEOTIDE SEQUENCE [LARGE SCALE GENOMIC DNA]</scope>
    <source>
        <strain evidence="20 21">cv. Gransden 2004</strain>
    </source>
</reference>
<feature type="region of interest" description="Disordered" evidence="16">
    <location>
        <begin position="361"/>
        <end position="408"/>
    </location>
</feature>
<keyword evidence="12" id="KW-0325">Glycoprotein</keyword>
<keyword evidence="8 15" id="KW-0378">Hydrolase</keyword>
<dbReference type="EC" id="3.2.1.39" evidence="4"/>
<dbReference type="EnsemblPlants" id="Pp3c21_17800V3.1">
    <property type="protein sequence ID" value="Pp3c21_17800V3.1"/>
    <property type="gene ID" value="Pp3c21_17800"/>
</dbReference>
<dbReference type="InterPro" id="IPR044965">
    <property type="entry name" value="Glyco_hydro_17_plant"/>
</dbReference>
<sequence>MPWAKCPCVKLNHLTVVLLCLVYSTLTVAHSIGAVYGRNGNNIPSASAAAALMQENTITRVRIYDHDKDVLKAFASTQVRVIIAVTNDEISDIASGSSGADAWVSKNISPYIQNTNINAIAVGNEVLISNPSLAAMLVPAMHNLHDALMKQGYNSVKVSAPHGLGILEISYPPSAGIFFDSLQGVLQPMLDFLDSTGSFFMLNVYPYYLYVNNVNSISLDYALFSTDKPVVDGTTSLQYFSLYDAQVDAVVSAMAKLNHSTLGIVVTETGWPSDGDPTNEPAANYYNAKIYNQNLVIRSMNNSGTPLRPGTEIPAYIASLYDENLRYSPPVSNTHWGLFYTNGSSKYDFDYITGFSTRGGGGGSGGGGGGSGGGGGGSGGGGGGSGGGGGGSGGGGSQTPGTSPRSSSEKVWCVAKAGSSNSSLQQGLDWACGVGKAKCDPIQPGGACYLPNTLVSHASYVFNIHYHFFQSDQRACIFGGDAELTNVDPSYGSCIYVASSSAGRKDFRSTWRILPFFAATVLSLHLTL</sequence>
<evidence type="ECO:0000256" key="5">
    <source>
        <dbReference type="ARBA" id="ARBA00022475"/>
    </source>
</evidence>